<sequence length="272" mass="30802">MTAENRLGEFLKDKRGRLDPALFGFSVARRRTPGLRREEVAQLAHISPAWYTWLEQGRGGAPSKEVLNRLSTTLQLNAAEKEYLFLLAFGHPPDSKMAVSHELSPRIQRVLDAFGHCPAIIKTATWDVIAWNKAARFVLNDYEKLPSNLRNTLKLIFLDPKSKVIQQDWEVVAQFVVNSFRADVTRIGISDSVQALIDELSQQSEDFVRFWQSNEVSDHAGGEKRLHHPILGAIDLEFSSFVVEGRPDLNMLVFNPSSQETKQKIESHLVSL</sequence>
<dbReference type="Proteomes" id="UP001165395">
    <property type="component" value="Unassembled WGS sequence"/>
</dbReference>
<dbReference type="SMART" id="SM00530">
    <property type="entry name" value="HTH_XRE"/>
    <property type="match status" value="1"/>
</dbReference>
<dbReference type="PANTHER" id="PTHR35010">
    <property type="entry name" value="BLL4672 PROTEIN-RELATED"/>
    <property type="match status" value="1"/>
</dbReference>
<dbReference type="InterPro" id="IPR001387">
    <property type="entry name" value="Cro/C1-type_HTH"/>
</dbReference>
<feature type="domain" description="HTH cro/C1-type" evidence="1">
    <location>
        <begin position="10"/>
        <end position="81"/>
    </location>
</feature>
<evidence type="ECO:0000259" key="1">
    <source>
        <dbReference type="SMART" id="SM00530"/>
    </source>
</evidence>
<dbReference type="PANTHER" id="PTHR35010:SF2">
    <property type="entry name" value="BLL4672 PROTEIN"/>
    <property type="match status" value="1"/>
</dbReference>
<dbReference type="Pfam" id="PF17765">
    <property type="entry name" value="MLTR_LBD"/>
    <property type="match status" value="1"/>
</dbReference>
<reference evidence="2" key="1">
    <citation type="submission" date="2021-10" db="EMBL/GenBank/DDBJ databases">
        <title>The complete genome sequence of Leeia sp. TBRC 13508.</title>
        <authorList>
            <person name="Charoenyingcharoen P."/>
            <person name="Yukphan P."/>
        </authorList>
    </citation>
    <scope>NUCLEOTIDE SEQUENCE</scope>
    <source>
        <strain evidence="2">TBRC 13508</strain>
    </source>
</reference>
<dbReference type="RefSeq" id="WP_227181365.1">
    <property type="nucleotide sequence ID" value="NZ_JAJBZT010000007.1"/>
</dbReference>
<protein>
    <submittedName>
        <fullName evidence="2">Helix-turn-helix transcriptional regulator</fullName>
    </submittedName>
</protein>
<dbReference type="InterPro" id="IPR010982">
    <property type="entry name" value="Lambda_DNA-bd_dom_sf"/>
</dbReference>
<proteinExistence type="predicted"/>
<keyword evidence="3" id="KW-1185">Reference proteome</keyword>
<dbReference type="Gene3D" id="1.10.260.40">
    <property type="entry name" value="lambda repressor-like DNA-binding domains"/>
    <property type="match status" value="1"/>
</dbReference>
<dbReference type="InterPro" id="IPR041413">
    <property type="entry name" value="MLTR_LBD"/>
</dbReference>
<name>A0ABS8D9D8_9NEIS</name>
<evidence type="ECO:0000313" key="3">
    <source>
        <dbReference type="Proteomes" id="UP001165395"/>
    </source>
</evidence>
<accession>A0ABS8D9D8</accession>
<gene>
    <name evidence="2" type="ORF">LIN78_13490</name>
</gene>
<evidence type="ECO:0000313" key="2">
    <source>
        <dbReference type="EMBL" id="MCB6184556.1"/>
    </source>
</evidence>
<dbReference type="EMBL" id="JAJBZT010000007">
    <property type="protein sequence ID" value="MCB6184556.1"/>
    <property type="molecule type" value="Genomic_DNA"/>
</dbReference>
<comment type="caution">
    <text evidence="2">The sequence shown here is derived from an EMBL/GenBank/DDBJ whole genome shotgun (WGS) entry which is preliminary data.</text>
</comment>
<dbReference type="SUPFAM" id="SSF47413">
    <property type="entry name" value="lambda repressor-like DNA-binding domains"/>
    <property type="match status" value="1"/>
</dbReference>
<dbReference type="Pfam" id="PF13560">
    <property type="entry name" value="HTH_31"/>
    <property type="match status" value="1"/>
</dbReference>
<dbReference type="CDD" id="cd00093">
    <property type="entry name" value="HTH_XRE"/>
    <property type="match status" value="1"/>
</dbReference>
<organism evidence="2 3">
    <name type="scientific">Leeia speluncae</name>
    <dbReference type="NCBI Taxonomy" id="2884804"/>
    <lineage>
        <taxon>Bacteria</taxon>
        <taxon>Pseudomonadati</taxon>
        <taxon>Pseudomonadota</taxon>
        <taxon>Betaproteobacteria</taxon>
        <taxon>Neisseriales</taxon>
        <taxon>Leeiaceae</taxon>
        <taxon>Leeia</taxon>
    </lineage>
</organism>
<dbReference type="Gene3D" id="3.30.450.180">
    <property type="match status" value="1"/>
</dbReference>